<comment type="caution">
    <text evidence="5">The sequence shown here is derived from an EMBL/GenBank/DDBJ whole genome shotgun (WGS) entry which is preliminary data.</text>
</comment>
<comment type="subunit">
    <text evidence="4">Homodimer.</text>
</comment>
<keyword evidence="1 4" id="KW-0032">Aminotransferase</keyword>
<feature type="binding site" evidence="4">
    <location>
        <position position="142"/>
    </location>
    <ligand>
        <name>N(2)-acetyl-L-ornithine</name>
        <dbReference type="ChEBI" id="CHEBI:57805"/>
    </ligand>
</feature>
<proteinExistence type="inferred from homology"/>
<dbReference type="Proteomes" id="UP001596422">
    <property type="component" value="Unassembled WGS sequence"/>
</dbReference>
<protein>
    <recommendedName>
        <fullName evidence="4">Acetylornithine aminotransferase</fullName>
        <shortName evidence="4">ACOAT</shortName>
        <ecNumber evidence="4">2.6.1.11</ecNumber>
    </recommendedName>
</protein>
<dbReference type="GO" id="GO:0008483">
    <property type="term" value="F:transaminase activity"/>
    <property type="evidence" value="ECO:0007669"/>
    <property type="project" value="UniProtKB-KW"/>
</dbReference>
<dbReference type="NCBIfam" id="TIGR03246">
    <property type="entry name" value="arg_catab_astC"/>
    <property type="match status" value="1"/>
</dbReference>
<feature type="binding site" evidence="4">
    <location>
        <begin position="106"/>
        <end position="107"/>
    </location>
    <ligand>
        <name>pyridoxal 5'-phosphate</name>
        <dbReference type="ChEBI" id="CHEBI:597326"/>
    </ligand>
</feature>
<accession>A0ABW2A1B4</accession>
<dbReference type="EMBL" id="JBHSWE010000001">
    <property type="protein sequence ID" value="MFC6671181.1"/>
    <property type="molecule type" value="Genomic_DNA"/>
</dbReference>
<sequence length="408" mass="44170">MTHTAVSRDTFDEVMVPNYNPPAIIPVRGEGSRLWDQQGREYIDFAGGIAVNVLGHRHPALVKTLKDQADKVWHLSNVFTNEPALELARKLTGRTFADQVFFCNSGAEANEAAFKLARKYAHDHQGAGKHEIIAFNQAFHGRTLFTVSVGGQAKYREGFEPVPAGISHVPYNDIEALRNAISERTCAVVMEPVQGEGGVVPADPEFARAVRELCDEHQALLIFDEVQTGVGRTGSLYAYEALGVTPDILTTAKALGGGFPIGAMPTRREIAKSLNIGSHGTTYGGNPLGCAVAKAVLDIVDDPELLDGVKRKQQLFVEQLEAINQRHHCFREIRSAGLLIGAELAENLQGQAPKFLAAARDLGLMLLVAGPNVLRMTPSLIIPDEDIRAGMALLDQAVARVLEVENCA</sequence>
<evidence type="ECO:0000256" key="4">
    <source>
        <dbReference type="HAMAP-Rule" id="MF_01107"/>
    </source>
</evidence>
<comment type="subcellular location">
    <subcellularLocation>
        <location evidence="4">Cytoplasm</location>
    </subcellularLocation>
</comment>
<dbReference type="RefSeq" id="WP_379909691.1">
    <property type="nucleotide sequence ID" value="NZ_JBHSWE010000001.1"/>
</dbReference>
<keyword evidence="4" id="KW-0055">Arginine biosynthesis</keyword>
<dbReference type="InterPro" id="IPR015422">
    <property type="entry name" value="PyrdxlP-dep_Trfase_small"/>
</dbReference>
<dbReference type="CDD" id="cd00610">
    <property type="entry name" value="OAT_like"/>
    <property type="match status" value="1"/>
</dbReference>
<evidence type="ECO:0000313" key="5">
    <source>
        <dbReference type="EMBL" id="MFC6671181.1"/>
    </source>
</evidence>
<comment type="pathway">
    <text evidence="4">Amino-acid biosynthesis; L-arginine biosynthesis; N(2)-acetyl-L-ornithine from L-glutamate: step 4/4.</text>
</comment>
<reference evidence="6" key="1">
    <citation type="journal article" date="2019" name="Int. J. Syst. Evol. Microbiol.">
        <title>The Global Catalogue of Microorganisms (GCM) 10K type strain sequencing project: providing services to taxonomists for standard genome sequencing and annotation.</title>
        <authorList>
            <consortium name="The Broad Institute Genomics Platform"/>
            <consortium name="The Broad Institute Genome Sequencing Center for Infectious Disease"/>
            <person name="Wu L."/>
            <person name="Ma J."/>
        </authorList>
    </citation>
    <scope>NUCLEOTIDE SEQUENCE [LARGE SCALE GENOMIC DNA]</scope>
    <source>
        <strain evidence="6">NBRC 111756</strain>
    </source>
</reference>
<dbReference type="Gene3D" id="3.90.1150.10">
    <property type="entry name" value="Aspartate Aminotransferase, domain 1"/>
    <property type="match status" value="1"/>
</dbReference>
<dbReference type="EC" id="2.6.1.11" evidence="4"/>
<feature type="binding site" evidence="4">
    <location>
        <position position="282"/>
    </location>
    <ligand>
        <name>pyridoxal 5'-phosphate</name>
        <dbReference type="ChEBI" id="CHEBI:597326"/>
    </ligand>
</feature>
<comment type="cofactor">
    <cofactor evidence="4">
        <name>pyridoxal 5'-phosphate</name>
        <dbReference type="ChEBI" id="CHEBI:597326"/>
    </cofactor>
    <text evidence="4">Binds 1 pyridoxal phosphate per subunit.</text>
</comment>
<feature type="modified residue" description="N6-(pyridoxal phosphate)lysine" evidence="4">
    <location>
        <position position="253"/>
    </location>
</feature>
<dbReference type="InterPro" id="IPR004636">
    <property type="entry name" value="AcOrn/SuccOrn_fam"/>
</dbReference>
<feature type="binding site" evidence="4">
    <location>
        <position position="281"/>
    </location>
    <ligand>
        <name>N(2)-acetyl-L-ornithine</name>
        <dbReference type="ChEBI" id="CHEBI:57805"/>
    </ligand>
</feature>
<dbReference type="NCBIfam" id="NF002325">
    <property type="entry name" value="PRK01278.1"/>
    <property type="match status" value="1"/>
</dbReference>
<comment type="catalytic activity">
    <reaction evidence="4">
        <text>N(2)-acetyl-L-ornithine + 2-oxoglutarate = N-acetyl-L-glutamate 5-semialdehyde + L-glutamate</text>
        <dbReference type="Rhea" id="RHEA:18049"/>
        <dbReference type="ChEBI" id="CHEBI:16810"/>
        <dbReference type="ChEBI" id="CHEBI:29123"/>
        <dbReference type="ChEBI" id="CHEBI:29985"/>
        <dbReference type="ChEBI" id="CHEBI:57805"/>
        <dbReference type="EC" id="2.6.1.11"/>
    </reaction>
</comment>
<dbReference type="InterPro" id="IPR050103">
    <property type="entry name" value="Class-III_PLP-dep_AT"/>
</dbReference>
<dbReference type="PANTHER" id="PTHR11986">
    <property type="entry name" value="AMINOTRANSFERASE CLASS III"/>
    <property type="match status" value="1"/>
</dbReference>
<dbReference type="InterPro" id="IPR049704">
    <property type="entry name" value="Aminotrans_3_PPA_site"/>
</dbReference>
<name>A0ABW2A1B4_9GAMM</name>
<evidence type="ECO:0000256" key="1">
    <source>
        <dbReference type="ARBA" id="ARBA00022576"/>
    </source>
</evidence>
<keyword evidence="3 4" id="KW-0663">Pyridoxal phosphate</keyword>
<dbReference type="InterPro" id="IPR015421">
    <property type="entry name" value="PyrdxlP-dep_Trfase_major"/>
</dbReference>
<dbReference type="InterPro" id="IPR015424">
    <property type="entry name" value="PyrdxlP-dep_Trfase"/>
</dbReference>
<evidence type="ECO:0000313" key="6">
    <source>
        <dbReference type="Proteomes" id="UP001596422"/>
    </source>
</evidence>
<dbReference type="Gene3D" id="3.40.640.10">
    <property type="entry name" value="Type I PLP-dependent aspartate aminotransferase-like (Major domain)"/>
    <property type="match status" value="1"/>
</dbReference>
<feature type="binding site" evidence="4">
    <location>
        <begin position="224"/>
        <end position="227"/>
    </location>
    <ligand>
        <name>pyridoxal 5'-phosphate</name>
        <dbReference type="ChEBI" id="CHEBI:597326"/>
    </ligand>
</feature>
<dbReference type="SUPFAM" id="SSF53383">
    <property type="entry name" value="PLP-dependent transferases"/>
    <property type="match status" value="1"/>
</dbReference>
<keyword evidence="6" id="KW-1185">Reference proteome</keyword>
<dbReference type="HAMAP" id="MF_01107">
    <property type="entry name" value="ArgD_aminotrans_3"/>
    <property type="match status" value="1"/>
</dbReference>
<dbReference type="InterPro" id="IPR005814">
    <property type="entry name" value="Aminotrans_3"/>
</dbReference>
<comment type="similarity">
    <text evidence="4">Belongs to the class-III pyridoxal-phosphate-dependent aminotransferase family. ArgD subfamily.</text>
</comment>
<dbReference type="Pfam" id="PF00202">
    <property type="entry name" value="Aminotran_3"/>
    <property type="match status" value="1"/>
</dbReference>
<keyword evidence="4" id="KW-0028">Amino-acid biosynthesis</keyword>
<keyword evidence="4" id="KW-0963">Cytoplasm</keyword>
<dbReference type="PANTHER" id="PTHR11986:SF113">
    <property type="entry name" value="SUCCINYLORNITHINE TRANSAMINASE"/>
    <property type="match status" value="1"/>
</dbReference>
<keyword evidence="2 4" id="KW-0808">Transferase</keyword>
<dbReference type="NCBIfam" id="NF009047">
    <property type="entry name" value="PRK12381.1"/>
    <property type="match status" value="1"/>
</dbReference>
<gene>
    <name evidence="4" type="primary">argD</name>
    <name evidence="5" type="ORF">ACFQDL_14700</name>
</gene>
<evidence type="ECO:0000256" key="3">
    <source>
        <dbReference type="ARBA" id="ARBA00022898"/>
    </source>
</evidence>
<organism evidence="5 6">
    <name type="scientific">Marinobacterium aestuariivivens</name>
    <dbReference type="NCBI Taxonomy" id="1698799"/>
    <lineage>
        <taxon>Bacteria</taxon>
        <taxon>Pseudomonadati</taxon>
        <taxon>Pseudomonadota</taxon>
        <taxon>Gammaproteobacteria</taxon>
        <taxon>Oceanospirillales</taxon>
        <taxon>Oceanospirillaceae</taxon>
        <taxon>Marinobacterium</taxon>
    </lineage>
</organism>
<feature type="binding site" evidence="4">
    <location>
        <position position="139"/>
    </location>
    <ligand>
        <name>pyridoxal 5'-phosphate</name>
        <dbReference type="ChEBI" id="CHEBI:597326"/>
    </ligand>
</feature>
<dbReference type="NCBIfam" id="NF003468">
    <property type="entry name" value="PRK05093.1"/>
    <property type="match status" value="1"/>
</dbReference>
<evidence type="ECO:0000256" key="2">
    <source>
        <dbReference type="ARBA" id="ARBA00022679"/>
    </source>
</evidence>
<comment type="miscellaneous">
    <text evidence="4">May also have succinyldiaminopimelate aminotransferase activity, thus carrying out the corresponding step in lysine biosynthesis.</text>
</comment>
<dbReference type="PROSITE" id="PS00600">
    <property type="entry name" value="AA_TRANSFER_CLASS_3"/>
    <property type="match status" value="1"/>
</dbReference>
<dbReference type="PIRSF" id="PIRSF000521">
    <property type="entry name" value="Transaminase_4ab_Lys_Orn"/>
    <property type="match status" value="1"/>
</dbReference>
<dbReference type="InterPro" id="IPR017652">
    <property type="entry name" value="Ac/SucOrn_transaminase_bac"/>
</dbReference>
<dbReference type="NCBIfam" id="TIGR00707">
    <property type="entry name" value="argD"/>
    <property type="match status" value="1"/>
</dbReference>